<dbReference type="EMBL" id="LCQQ01000043">
    <property type="protein sequence ID" value="KKW20185.1"/>
    <property type="molecule type" value="Genomic_DNA"/>
</dbReference>
<organism evidence="1 2">
    <name type="scientific">Candidatus Adlerbacteria bacterium GW2011_GWC1_50_9</name>
    <dbReference type="NCBI Taxonomy" id="1618608"/>
    <lineage>
        <taxon>Bacteria</taxon>
        <taxon>Candidatus Adleribacteriota</taxon>
    </lineage>
</organism>
<proteinExistence type="predicted"/>
<dbReference type="SUPFAM" id="SSF49503">
    <property type="entry name" value="Cupredoxins"/>
    <property type="match status" value="1"/>
</dbReference>
<evidence type="ECO:0000313" key="1">
    <source>
        <dbReference type="EMBL" id="KKW20185.1"/>
    </source>
</evidence>
<reference evidence="1 2" key="1">
    <citation type="journal article" date="2015" name="Nature">
        <title>rRNA introns, odd ribosomes, and small enigmatic genomes across a large radiation of phyla.</title>
        <authorList>
            <person name="Brown C.T."/>
            <person name="Hug L.A."/>
            <person name="Thomas B.C."/>
            <person name="Sharon I."/>
            <person name="Castelle C.J."/>
            <person name="Singh A."/>
            <person name="Wilkins M.J."/>
            <person name="Williams K.H."/>
            <person name="Banfield J.F."/>
        </authorList>
    </citation>
    <scope>NUCLEOTIDE SEQUENCE [LARGE SCALE GENOMIC DNA]</scope>
</reference>
<comment type="caution">
    <text evidence="1">The sequence shown here is derived from an EMBL/GenBank/DDBJ whole genome shotgun (WGS) entry which is preliminary data.</text>
</comment>
<accession>A0A0G1WNQ1</accession>
<sequence>MWPASAMHPTHRVYPTTGGCISSTFDACRGVLAGGSWTFTFDIAGTWKYHDHLNPSASNSGTVITVIVE</sequence>
<dbReference type="Proteomes" id="UP000034201">
    <property type="component" value="Unassembled WGS sequence"/>
</dbReference>
<evidence type="ECO:0008006" key="3">
    <source>
        <dbReference type="Google" id="ProtNLM"/>
    </source>
</evidence>
<gene>
    <name evidence="1" type="ORF">UY61_C0043G0002</name>
</gene>
<name>A0A0G1WNQ1_9BACT</name>
<protein>
    <recommendedName>
        <fullName evidence="3">Plastocyanin-like domain-containing protein</fullName>
    </recommendedName>
</protein>
<dbReference type="InterPro" id="IPR008972">
    <property type="entry name" value="Cupredoxin"/>
</dbReference>
<dbReference type="AlphaFoldDB" id="A0A0G1WNQ1"/>
<dbReference type="Gene3D" id="2.60.40.420">
    <property type="entry name" value="Cupredoxins - blue copper proteins"/>
    <property type="match status" value="1"/>
</dbReference>
<evidence type="ECO:0000313" key="2">
    <source>
        <dbReference type="Proteomes" id="UP000034201"/>
    </source>
</evidence>